<feature type="domain" description="NapC/NirT cytochrome c N-terminal" evidence="13">
    <location>
        <begin position="11"/>
        <end position="98"/>
    </location>
</feature>
<dbReference type="Gene3D" id="1.10.3820.10">
    <property type="entry name" value="Di-heme elbow motif domain"/>
    <property type="match status" value="1"/>
</dbReference>
<dbReference type="Pfam" id="PF03264">
    <property type="entry name" value="Cytochrom_NNT"/>
    <property type="match status" value="1"/>
</dbReference>
<organism evidence="15">
    <name type="scientific">marine sediment metagenome</name>
    <dbReference type="NCBI Taxonomy" id="412755"/>
    <lineage>
        <taxon>unclassified sequences</taxon>
        <taxon>metagenomes</taxon>
        <taxon>ecological metagenomes</taxon>
    </lineage>
</organism>
<dbReference type="InterPro" id="IPR036280">
    <property type="entry name" value="Multihaem_cyt_sf"/>
</dbReference>
<keyword evidence="6 12" id="KW-0812">Transmembrane</keyword>
<keyword evidence="9 12" id="KW-1133">Transmembrane helix</keyword>
<evidence type="ECO:0000256" key="4">
    <source>
        <dbReference type="ARBA" id="ARBA00022475"/>
    </source>
</evidence>
<keyword evidence="3" id="KW-0813">Transport</keyword>
<evidence type="ECO:0000313" key="15">
    <source>
        <dbReference type="EMBL" id="KKL60430.1"/>
    </source>
</evidence>
<keyword evidence="7" id="KW-0479">Metal-binding</keyword>
<comment type="similarity">
    <text evidence="2">Belongs to the NapC/NirT/NrfH family.</text>
</comment>
<dbReference type="GO" id="GO:0009055">
    <property type="term" value="F:electron transfer activity"/>
    <property type="evidence" value="ECO:0007669"/>
    <property type="project" value="TreeGrafter"/>
</dbReference>
<keyword evidence="11 12" id="KW-0472">Membrane</keyword>
<protein>
    <submittedName>
        <fullName evidence="15">Uncharacterized protein</fullName>
    </submittedName>
</protein>
<keyword evidence="10" id="KW-0408">Iron</keyword>
<dbReference type="InterPro" id="IPR038266">
    <property type="entry name" value="NapC/NirT_cytc_sf"/>
</dbReference>
<comment type="caution">
    <text evidence="15">The sequence shown here is derived from an EMBL/GenBank/DDBJ whole genome shotgun (WGS) entry which is preliminary data.</text>
</comment>
<dbReference type="PANTHER" id="PTHR30333:SF1">
    <property type="entry name" value="CYTOCHROME C-TYPE PROTEIN NAPC"/>
    <property type="match status" value="1"/>
</dbReference>
<accession>A0A0F9FST0</accession>
<keyword evidence="5" id="KW-0349">Heme</keyword>
<proteinExistence type="inferred from homology"/>
<dbReference type="InterPro" id="IPR029467">
    <property type="entry name" value="Cyt_c7-like"/>
</dbReference>
<dbReference type="GO" id="GO:0046872">
    <property type="term" value="F:metal ion binding"/>
    <property type="evidence" value="ECO:0007669"/>
    <property type="project" value="UniProtKB-KW"/>
</dbReference>
<evidence type="ECO:0000256" key="12">
    <source>
        <dbReference type="SAM" id="Phobius"/>
    </source>
</evidence>
<evidence type="ECO:0000259" key="13">
    <source>
        <dbReference type="Pfam" id="PF03264"/>
    </source>
</evidence>
<dbReference type="EMBL" id="LAZR01029147">
    <property type="protein sequence ID" value="KKL60430.1"/>
    <property type="molecule type" value="Genomic_DNA"/>
</dbReference>
<evidence type="ECO:0000256" key="7">
    <source>
        <dbReference type="ARBA" id="ARBA00022723"/>
    </source>
</evidence>
<comment type="subcellular location">
    <subcellularLocation>
        <location evidence="1">Cell membrane</location>
    </subcellularLocation>
</comment>
<dbReference type="SUPFAM" id="SSF48695">
    <property type="entry name" value="Multiheme cytochromes"/>
    <property type="match status" value="1"/>
</dbReference>
<keyword evidence="4" id="KW-1003">Cell membrane</keyword>
<evidence type="ECO:0000256" key="3">
    <source>
        <dbReference type="ARBA" id="ARBA00022448"/>
    </source>
</evidence>
<keyword evidence="8" id="KW-0249">Electron transport</keyword>
<dbReference type="InterPro" id="IPR051174">
    <property type="entry name" value="Cytochrome_c-type_ET"/>
</dbReference>
<dbReference type="GO" id="GO:0005886">
    <property type="term" value="C:plasma membrane"/>
    <property type="evidence" value="ECO:0007669"/>
    <property type="project" value="UniProtKB-SubCell"/>
</dbReference>
<evidence type="ECO:0000256" key="10">
    <source>
        <dbReference type="ARBA" id="ARBA00023004"/>
    </source>
</evidence>
<dbReference type="Pfam" id="PF14522">
    <property type="entry name" value="Cytochrome_C7"/>
    <property type="match status" value="1"/>
</dbReference>
<evidence type="ECO:0000256" key="6">
    <source>
        <dbReference type="ARBA" id="ARBA00022692"/>
    </source>
</evidence>
<feature type="domain" description="Cytochrome c7-like" evidence="14">
    <location>
        <begin position="127"/>
        <end position="187"/>
    </location>
</feature>
<dbReference type="PANTHER" id="PTHR30333">
    <property type="entry name" value="CYTOCHROME C-TYPE PROTEIN"/>
    <property type="match status" value="1"/>
</dbReference>
<evidence type="ECO:0000256" key="8">
    <source>
        <dbReference type="ARBA" id="ARBA00022982"/>
    </source>
</evidence>
<dbReference type="AlphaFoldDB" id="A0A0F9FST0"/>
<evidence type="ECO:0000256" key="5">
    <source>
        <dbReference type="ARBA" id="ARBA00022617"/>
    </source>
</evidence>
<dbReference type="GO" id="GO:0009061">
    <property type="term" value="P:anaerobic respiration"/>
    <property type="evidence" value="ECO:0007669"/>
    <property type="project" value="TreeGrafter"/>
</dbReference>
<evidence type="ECO:0000256" key="11">
    <source>
        <dbReference type="ARBA" id="ARBA00023136"/>
    </source>
</evidence>
<evidence type="ECO:0000256" key="9">
    <source>
        <dbReference type="ARBA" id="ARBA00022989"/>
    </source>
</evidence>
<evidence type="ECO:0000256" key="1">
    <source>
        <dbReference type="ARBA" id="ARBA00004236"/>
    </source>
</evidence>
<evidence type="ECO:0000256" key="2">
    <source>
        <dbReference type="ARBA" id="ARBA00007395"/>
    </source>
</evidence>
<gene>
    <name evidence="15" type="ORF">LCGC14_2205400</name>
</gene>
<feature type="transmembrane region" description="Helical" evidence="12">
    <location>
        <begin position="7"/>
        <end position="28"/>
    </location>
</feature>
<name>A0A0F9FST0_9ZZZZ</name>
<dbReference type="InterPro" id="IPR005126">
    <property type="entry name" value="NapC/NirT_cyt_c_N"/>
</dbReference>
<sequence>MLIIRSWKAMSIVIGIPVAIVVAIFISLEVTSTPGFCRTCHNMKPYYESWQASTHNQVNCTKCHIGPGTGTYFRRKYEALGMVALYITGQTPTVYKAQVEDRTCLRAGCHDKAQLIKGQTDLGTDIAFNHEVHFEPLRDEIKLRCTSCHSHTVEDEHISISQSTCLTCHFEGVEFNADTGKCTLCHSLAMEPVEQ</sequence>
<reference evidence="15" key="1">
    <citation type="journal article" date="2015" name="Nature">
        <title>Complex archaea that bridge the gap between prokaryotes and eukaryotes.</title>
        <authorList>
            <person name="Spang A."/>
            <person name="Saw J.H."/>
            <person name="Jorgensen S.L."/>
            <person name="Zaremba-Niedzwiedzka K."/>
            <person name="Martijn J."/>
            <person name="Lind A.E."/>
            <person name="van Eijk R."/>
            <person name="Schleper C."/>
            <person name="Guy L."/>
            <person name="Ettema T.J."/>
        </authorList>
    </citation>
    <scope>NUCLEOTIDE SEQUENCE</scope>
</reference>
<evidence type="ECO:0000259" key="14">
    <source>
        <dbReference type="Pfam" id="PF14522"/>
    </source>
</evidence>